<dbReference type="STRING" id="83771.SAMN02910357_01962"/>
<dbReference type="Proteomes" id="UP000242432">
    <property type="component" value="Unassembled WGS sequence"/>
</dbReference>
<keyword evidence="4 8" id="KW-0472">Membrane</keyword>
<dbReference type="InterPro" id="IPR006182">
    <property type="entry name" value="FliF_N_dom"/>
</dbReference>
<evidence type="ECO:0000256" key="1">
    <source>
        <dbReference type="ARBA" id="ARBA00004459"/>
    </source>
</evidence>
<keyword evidence="5 8" id="KW-0564">Palmitate</keyword>
<dbReference type="InterPro" id="IPR043427">
    <property type="entry name" value="YscJ/FliF"/>
</dbReference>
<dbReference type="InterPro" id="IPR003282">
    <property type="entry name" value="T3SS_SctJ"/>
</dbReference>
<keyword evidence="8" id="KW-1133">Transmembrane helix</keyword>
<evidence type="ECO:0000256" key="8">
    <source>
        <dbReference type="RuleBase" id="RU364102"/>
    </source>
</evidence>
<proteinExistence type="inferred from homology"/>
<dbReference type="Pfam" id="PF01514">
    <property type="entry name" value="YscJ_FliF"/>
    <property type="match status" value="1"/>
</dbReference>
<dbReference type="Gene3D" id="3.30.70.1530">
    <property type="entry name" value="Hypothetical protein rpa1041"/>
    <property type="match status" value="1"/>
</dbReference>
<dbReference type="EMBL" id="FUXX01000006">
    <property type="protein sequence ID" value="SKA59061.1"/>
    <property type="molecule type" value="Genomic_DNA"/>
</dbReference>
<organism evidence="10 11">
    <name type="scientific">Succinivibrio dextrinosolvens DSM 3072</name>
    <dbReference type="NCBI Taxonomy" id="1123324"/>
    <lineage>
        <taxon>Bacteria</taxon>
        <taxon>Pseudomonadati</taxon>
        <taxon>Pseudomonadota</taxon>
        <taxon>Gammaproteobacteria</taxon>
        <taxon>Aeromonadales</taxon>
        <taxon>Succinivibrionaceae</taxon>
        <taxon>Succinivibrio</taxon>
    </lineage>
</organism>
<keyword evidence="11" id="KW-1185">Reference proteome</keyword>
<dbReference type="RefSeq" id="WP_078928161.1">
    <property type="nucleotide sequence ID" value="NZ_FUXX01000006.1"/>
</dbReference>
<keyword evidence="7 8" id="KW-0449">Lipoprotein</keyword>
<evidence type="ECO:0000313" key="11">
    <source>
        <dbReference type="Proteomes" id="UP000242432"/>
    </source>
</evidence>
<dbReference type="NCBIfam" id="TIGR02544">
    <property type="entry name" value="III_secr_YscJ"/>
    <property type="match status" value="1"/>
</dbReference>
<reference evidence="11" key="1">
    <citation type="submission" date="2017-02" db="EMBL/GenBank/DDBJ databases">
        <authorList>
            <person name="Varghese N."/>
            <person name="Submissions S."/>
        </authorList>
    </citation>
    <scope>NUCLEOTIDE SEQUENCE [LARGE SCALE GENOMIC DNA]</scope>
    <source>
        <strain evidence="11">DSM 3072</strain>
    </source>
</reference>
<evidence type="ECO:0000256" key="7">
    <source>
        <dbReference type="ARBA" id="ARBA00023288"/>
    </source>
</evidence>
<evidence type="ECO:0000256" key="4">
    <source>
        <dbReference type="ARBA" id="ARBA00023136"/>
    </source>
</evidence>
<comment type="subcellular location">
    <subcellularLocation>
        <location evidence="1">Cell outer membrane</location>
        <topology evidence="1">Lipid-anchor</topology>
    </subcellularLocation>
</comment>
<name>A0A1T4V3F0_9GAMM</name>
<evidence type="ECO:0000256" key="3">
    <source>
        <dbReference type="ARBA" id="ARBA00022729"/>
    </source>
</evidence>
<keyword evidence="3 8" id="KW-0732">Signal</keyword>
<dbReference type="PROSITE" id="PS51257">
    <property type="entry name" value="PROKAR_LIPOPROTEIN"/>
    <property type="match status" value="1"/>
</dbReference>
<evidence type="ECO:0000259" key="9">
    <source>
        <dbReference type="Pfam" id="PF01514"/>
    </source>
</evidence>
<evidence type="ECO:0000256" key="5">
    <source>
        <dbReference type="ARBA" id="ARBA00023139"/>
    </source>
</evidence>
<dbReference type="Gene3D" id="3.30.300.30">
    <property type="match status" value="1"/>
</dbReference>
<dbReference type="GO" id="GO:0009279">
    <property type="term" value="C:cell outer membrane"/>
    <property type="evidence" value="ECO:0007669"/>
    <property type="project" value="UniProtKB-SubCell"/>
</dbReference>
<feature type="domain" description="Flagellar M-ring N-terminal" evidence="9">
    <location>
        <begin position="21"/>
        <end position="185"/>
    </location>
</feature>
<feature type="transmembrane region" description="Helical" evidence="8">
    <location>
        <begin position="203"/>
        <end position="229"/>
    </location>
</feature>
<dbReference type="InterPro" id="IPR045851">
    <property type="entry name" value="AMP-bd_C_sf"/>
</dbReference>
<sequence length="259" mass="28415">MKKFAVILTILFSLFLVGCKETLYSGISEKDANEMLSALLRRGVVAEKVSEGKGLYHIAVEHEDMVRALDIIKENSLPRTPFKSLGTVFSGDSMISSQLEEQARFAFALSQELSDTFSKIDGVLDSRVHVTLVQHEQSSGITTPPSAAVFIRHTPNSPVVNMVGAIRETAAKAVPGLTRERVNVMLEDYREKILPPALKTVPWYLTTSALLSFGIIAGLLLSCAIIFGLRFKKIISLELNLPKKAETTAEPKADKESPK</sequence>
<dbReference type="AlphaFoldDB" id="A0A1T4V3F0"/>
<gene>
    <name evidence="10" type="ORF">SAMN02745213_00590</name>
</gene>
<accession>A0A1T4V3F0</accession>
<dbReference type="PANTHER" id="PTHR30046:SF2">
    <property type="entry name" value="YOP PROTEINS TRANSLOCATION LIPOPROTEIN J"/>
    <property type="match status" value="1"/>
</dbReference>
<evidence type="ECO:0000313" key="10">
    <source>
        <dbReference type="EMBL" id="SKA59061.1"/>
    </source>
</evidence>
<protein>
    <recommendedName>
        <fullName evidence="8">Lipoprotein</fullName>
    </recommendedName>
</protein>
<dbReference type="GO" id="GO:0009306">
    <property type="term" value="P:protein secretion"/>
    <property type="evidence" value="ECO:0007669"/>
    <property type="project" value="InterPro"/>
</dbReference>
<dbReference type="PRINTS" id="PR01338">
    <property type="entry name" value="TYPE3OMKPROT"/>
</dbReference>
<comment type="similarity">
    <text evidence="2 8">Belongs to the YscJ lipoprotein family.</text>
</comment>
<dbReference type="PANTHER" id="PTHR30046">
    <property type="entry name" value="FLAGELLAR M-RING PROTEIN"/>
    <property type="match status" value="1"/>
</dbReference>
<keyword evidence="8" id="KW-0812">Transmembrane</keyword>
<keyword evidence="6 8" id="KW-0998">Cell outer membrane</keyword>
<evidence type="ECO:0000256" key="6">
    <source>
        <dbReference type="ARBA" id="ARBA00023237"/>
    </source>
</evidence>
<evidence type="ECO:0000256" key="2">
    <source>
        <dbReference type="ARBA" id="ARBA00009509"/>
    </source>
</evidence>